<reference evidence="2" key="1">
    <citation type="journal article" date="2022" name="Mol. Ecol. Resour.">
        <title>The genomes of chicory, endive, great burdock and yacon provide insights into Asteraceae palaeo-polyploidization history and plant inulin production.</title>
        <authorList>
            <person name="Fan W."/>
            <person name="Wang S."/>
            <person name="Wang H."/>
            <person name="Wang A."/>
            <person name="Jiang F."/>
            <person name="Liu H."/>
            <person name="Zhao H."/>
            <person name="Xu D."/>
            <person name="Zhang Y."/>
        </authorList>
    </citation>
    <scope>NUCLEOTIDE SEQUENCE [LARGE SCALE GENOMIC DNA]</scope>
    <source>
        <strain evidence="2">cv. Yunnan</strain>
    </source>
</reference>
<organism evidence="1 2">
    <name type="scientific">Smallanthus sonchifolius</name>
    <dbReference type="NCBI Taxonomy" id="185202"/>
    <lineage>
        <taxon>Eukaryota</taxon>
        <taxon>Viridiplantae</taxon>
        <taxon>Streptophyta</taxon>
        <taxon>Embryophyta</taxon>
        <taxon>Tracheophyta</taxon>
        <taxon>Spermatophyta</taxon>
        <taxon>Magnoliopsida</taxon>
        <taxon>eudicotyledons</taxon>
        <taxon>Gunneridae</taxon>
        <taxon>Pentapetalae</taxon>
        <taxon>asterids</taxon>
        <taxon>campanulids</taxon>
        <taxon>Asterales</taxon>
        <taxon>Asteraceae</taxon>
        <taxon>Asteroideae</taxon>
        <taxon>Heliantheae alliance</taxon>
        <taxon>Millerieae</taxon>
        <taxon>Smallanthus</taxon>
    </lineage>
</organism>
<evidence type="ECO:0000313" key="1">
    <source>
        <dbReference type="EMBL" id="KAI3754678.1"/>
    </source>
</evidence>
<evidence type="ECO:0000313" key="2">
    <source>
        <dbReference type="Proteomes" id="UP001056120"/>
    </source>
</evidence>
<sequence>MLFLSTSKNTNAHRVTRCYSANSWFESANPKAGAGAEARRAGERACDEALAVSAIAIDARITVRLAQTAANALANHH</sequence>
<reference evidence="1 2" key="2">
    <citation type="journal article" date="2022" name="Mol. Ecol. Resour.">
        <title>The genomes of chicory, endive, great burdock and yacon provide insights into Asteraceae paleo-polyploidization history and plant inulin production.</title>
        <authorList>
            <person name="Fan W."/>
            <person name="Wang S."/>
            <person name="Wang H."/>
            <person name="Wang A."/>
            <person name="Jiang F."/>
            <person name="Liu H."/>
            <person name="Zhao H."/>
            <person name="Xu D."/>
            <person name="Zhang Y."/>
        </authorList>
    </citation>
    <scope>NUCLEOTIDE SEQUENCE [LARGE SCALE GENOMIC DNA]</scope>
    <source>
        <strain evidence="2">cv. Yunnan</strain>
        <tissue evidence="1">Leaves</tissue>
    </source>
</reference>
<comment type="caution">
    <text evidence="1">The sequence shown here is derived from an EMBL/GenBank/DDBJ whole genome shotgun (WGS) entry which is preliminary data.</text>
</comment>
<keyword evidence="2" id="KW-1185">Reference proteome</keyword>
<dbReference type="EMBL" id="CM042035">
    <property type="protein sequence ID" value="KAI3754678.1"/>
    <property type="molecule type" value="Genomic_DNA"/>
</dbReference>
<name>A0ACB9E7U9_9ASTR</name>
<dbReference type="Proteomes" id="UP001056120">
    <property type="component" value="Linkage Group LG18"/>
</dbReference>
<gene>
    <name evidence="1" type="ORF">L1987_54465</name>
</gene>
<accession>A0ACB9E7U9</accession>
<proteinExistence type="predicted"/>
<protein>
    <submittedName>
        <fullName evidence="1">Uncharacterized protein</fullName>
    </submittedName>
</protein>